<dbReference type="Proteomes" id="UP000502179">
    <property type="component" value="Chromosome"/>
</dbReference>
<evidence type="ECO:0000313" key="2">
    <source>
        <dbReference type="EMBL" id="QIJ72580.1"/>
    </source>
</evidence>
<evidence type="ECO:0000259" key="1">
    <source>
        <dbReference type="Pfam" id="PF17131"/>
    </source>
</evidence>
<name>A0A6G7PY86_9BACT</name>
<accession>A0A6G7PY86</accession>
<organism evidence="2 3">
    <name type="scientific">Thermosulfuriphilus ammonigenes</name>
    <dbReference type="NCBI Taxonomy" id="1936021"/>
    <lineage>
        <taxon>Bacteria</taxon>
        <taxon>Pseudomonadati</taxon>
        <taxon>Thermodesulfobacteriota</taxon>
        <taxon>Thermodesulfobacteria</taxon>
        <taxon>Thermodesulfobacteriales</taxon>
        <taxon>Thermodesulfobacteriaceae</taxon>
        <taxon>Thermosulfuriphilus</taxon>
    </lineage>
</organism>
<dbReference type="Gene3D" id="2.50.20.10">
    <property type="entry name" value="Lipoprotein localisation LolA/LolB/LppX"/>
    <property type="match status" value="1"/>
</dbReference>
<keyword evidence="3" id="KW-1185">Reference proteome</keyword>
<dbReference type="InterPro" id="IPR033399">
    <property type="entry name" value="TP_0789-like"/>
</dbReference>
<feature type="domain" description="Uncharacterized protein TP-0789" evidence="1">
    <location>
        <begin position="89"/>
        <end position="269"/>
    </location>
</feature>
<dbReference type="KEGG" id="tav:G4V39_09980"/>
<protein>
    <submittedName>
        <fullName evidence="2">Outer membrane lipoprotein-sorting protein</fullName>
    </submittedName>
</protein>
<gene>
    <name evidence="2" type="ORF">G4V39_09980</name>
</gene>
<keyword evidence="2" id="KW-0449">Lipoprotein</keyword>
<sequence>MNIKLRLSSVAKGAFVGLLCFLGLSFLLLPSPARAREPKNGYELAKFVYDRNVGEDSEAWATMSLVDRRGKERKRQMYIATRDEGKILKTLIVFLSPKDIAGTGFLSLAKDNGQEEQFLYLPALRRSRRIAGSFRFQRFVGSDFTYEDMERHHPDRYEHQILGKDTYLKASCWILESRPKKKKDSKYSRFVQWITQEGFLPVRVEYYDKKGRLWKVYEALSFEEIQGIWTVLKAEMKDLKKDHRTLIEVEKIRYNVGLKSNLFSVRSLEMGLKLVKRRP</sequence>
<dbReference type="CDD" id="cd16329">
    <property type="entry name" value="LolA_like"/>
    <property type="match status" value="1"/>
</dbReference>
<dbReference type="AlphaFoldDB" id="A0A6G7PY86"/>
<evidence type="ECO:0000313" key="3">
    <source>
        <dbReference type="Proteomes" id="UP000502179"/>
    </source>
</evidence>
<reference evidence="2 3" key="1">
    <citation type="submission" date="2020-02" db="EMBL/GenBank/DDBJ databases">
        <title>Genome analysis of Thermosulfuriphilus ammonigenes ST65T, an anaerobic thermophilic chemolithoautotrophic bacterium isolated from a deep-sea hydrothermal vent.</title>
        <authorList>
            <person name="Slobodkina G."/>
            <person name="Allioux M."/>
            <person name="Merkel A."/>
            <person name="Alain K."/>
            <person name="Jebbar M."/>
            <person name="Slobodkin A."/>
        </authorList>
    </citation>
    <scope>NUCLEOTIDE SEQUENCE [LARGE SCALE GENOMIC DNA]</scope>
    <source>
        <strain evidence="2 3">ST65</strain>
    </source>
</reference>
<dbReference type="EMBL" id="CP048877">
    <property type="protein sequence ID" value="QIJ72580.1"/>
    <property type="molecule type" value="Genomic_DNA"/>
</dbReference>
<dbReference type="Pfam" id="PF17131">
    <property type="entry name" value="LolA_like"/>
    <property type="match status" value="1"/>
</dbReference>
<dbReference type="RefSeq" id="WP_166032797.1">
    <property type="nucleotide sequence ID" value="NZ_CP048877.1"/>
</dbReference>
<proteinExistence type="predicted"/>